<evidence type="ECO:0000313" key="3">
    <source>
        <dbReference type="Proteomes" id="UP000076798"/>
    </source>
</evidence>
<feature type="compositionally biased region" description="Basic and acidic residues" evidence="1">
    <location>
        <begin position="76"/>
        <end position="88"/>
    </location>
</feature>
<protein>
    <submittedName>
        <fullName evidence="2">Uncharacterized protein</fullName>
    </submittedName>
</protein>
<feature type="region of interest" description="Disordered" evidence="1">
    <location>
        <begin position="1"/>
        <end position="22"/>
    </location>
</feature>
<feature type="region of interest" description="Disordered" evidence="1">
    <location>
        <begin position="394"/>
        <end position="423"/>
    </location>
</feature>
<accession>A0A166C875</accession>
<dbReference type="EMBL" id="KV428089">
    <property type="protein sequence ID" value="KZT37185.1"/>
    <property type="molecule type" value="Genomic_DNA"/>
</dbReference>
<evidence type="ECO:0000256" key="1">
    <source>
        <dbReference type="SAM" id="MobiDB-lite"/>
    </source>
</evidence>
<proteinExistence type="predicted"/>
<evidence type="ECO:0000313" key="2">
    <source>
        <dbReference type="EMBL" id="KZT37185.1"/>
    </source>
</evidence>
<gene>
    <name evidence="2" type="ORF">SISSUDRAFT_882331</name>
</gene>
<name>A0A166C875_9AGAM</name>
<keyword evidence="3" id="KW-1185">Reference proteome</keyword>
<feature type="compositionally biased region" description="Acidic residues" evidence="1">
    <location>
        <begin position="414"/>
        <end position="423"/>
    </location>
</feature>
<dbReference type="Proteomes" id="UP000076798">
    <property type="component" value="Unassembled WGS sequence"/>
</dbReference>
<feature type="region of interest" description="Disordered" evidence="1">
    <location>
        <begin position="346"/>
        <end position="369"/>
    </location>
</feature>
<sequence length="423" mass="46744">MSDLRSLTPLPEVNDTAEAKEARDLTARLGRCTLGAIPRPPQIPAMPLFERLEDKSFWDENTTKDTAVAGASVNAEENHLPRSVHFADLEEAAEDATESPEPSTVELSVPSEQVQVSGDPLSDNTRTPRPRRRNEATYSDSSRRSTRDLVLQSRQNIEQQEPADFTHVAQARRKARHSVTPYDSVQRHPRKSILRPPRSSHCEPSPEIPLPAVLPVPNTLSNDEVSETSLGSVESKLNPITAMFKRLMDGLRAKGQVWKKPTVVDPRLVNGRRPHEIAHTPTPSAFDDAPPQLAAESPHSSQEADTALDQSPPALESHPLRSITHIERSMDDLDSSVDEVAMSDVSGQMDSDGRNSWSPHSSSQCSVWGPSTFTRSDAPLESSTWNAYREPLWGSPAAFSQSSSYREDSRLNGEEDAMDVDDW</sequence>
<reference evidence="2 3" key="1">
    <citation type="journal article" date="2016" name="Mol. Biol. Evol.">
        <title>Comparative Genomics of Early-Diverging Mushroom-Forming Fungi Provides Insights into the Origins of Lignocellulose Decay Capabilities.</title>
        <authorList>
            <person name="Nagy L.G."/>
            <person name="Riley R."/>
            <person name="Tritt A."/>
            <person name="Adam C."/>
            <person name="Daum C."/>
            <person name="Floudas D."/>
            <person name="Sun H."/>
            <person name="Yadav J.S."/>
            <person name="Pangilinan J."/>
            <person name="Larsson K.H."/>
            <person name="Matsuura K."/>
            <person name="Barry K."/>
            <person name="Labutti K."/>
            <person name="Kuo R."/>
            <person name="Ohm R.A."/>
            <person name="Bhattacharya S.S."/>
            <person name="Shirouzu T."/>
            <person name="Yoshinaga Y."/>
            <person name="Martin F.M."/>
            <person name="Grigoriev I.V."/>
            <person name="Hibbett D.S."/>
        </authorList>
    </citation>
    <scope>NUCLEOTIDE SEQUENCE [LARGE SCALE GENOMIC DNA]</scope>
    <source>
        <strain evidence="2 3">HHB10207 ss-3</strain>
    </source>
</reference>
<feature type="region of interest" description="Disordered" evidence="1">
    <location>
        <begin position="269"/>
        <end position="318"/>
    </location>
</feature>
<feature type="compositionally biased region" description="Acidic residues" evidence="1">
    <location>
        <begin position="89"/>
        <end position="98"/>
    </location>
</feature>
<feature type="region of interest" description="Disordered" evidence="1">
    <location>
        <begin position="68"/>
        <end position="210"/>
    </location>
</feature>
<dbReference type="AlphaFoldDB" id="A0A166C875"/>
<organism evidence="2 3">
    <name type="scientific">Sistotremastrum suecicum HHB10207 ss-3</name>
    <dbReference type="NCBI Taxonomy" id="1314776"/>
    <lineage>
        <taxon>Eukaryota</taxon>
        <taxon>Fungi</taxon>
        <taxon>Dikarya</taxon>
        <taxon>Basidiomycota</taxon>
        <taxon>Agaricomycotina</taxon>
        <taxon>Agaricomycetes</taxon>
        <taxon>Sistotremastrales</taxon>
        <taxon>Sistotremastraceae</taxon>
        <taxon>Sistotremastrum</taxon>
    </lineage>
</organism>
<feature type="compositionally biased region" description="Polar residues" evidence="1">
    <location>
        <begin position="100"/>
        <end position="116"/>
    </location>
</feature>